<feature type="chain" id="PRO_5015202484" description="Lipocalin-like protein" evidence="1">
    <location>
        <begin position="22"/>
        <end position="136"/>
    </location>
</feature>
<comment type="caution">
    <text evidence="2">The sequence shown here is derived from an EMBL/GenBank/DDBJ whole genome shotgun (WGS) entry which is preliminary data.</text>
</comment>
<gene>
    <name evidence="2" type="ORF">CLV48_1216</name>
</gene>
<keyword evidence="3" id="KW-1185">Reference proteome</keyword>
<keyword evidence="1" id="KW-0732">Signal</keyword>
<dbReference type="EMBL" id="PYGF01000021">
    <property type="protein sequence ID" value="PSK97589.1"/>
    <property type="molecule type" value="Genomic_DNA"/>
</dbReference>
<dbReference type="AlphaFoldDB" id="A0A2P8DK61"/>
<reference evidence="2 3" key="1">
    <citation type="submission" date="2018-03" db="EMBL/GenBank/DDBJ databases">
        <title>Genomic Encyclopedia of Archaeal and Bacterial Type Strains, Phase II (KMG-II): from individual species to whole genera.</title>
        <authorList>
            <person name="Goeker M."/>
        </authorList>
    </citation>
    <scope>NUCLEOTIDE SEQUENCE [LARGE SCALE GENOMIC DNA]</scope>
    <source>
        <strain evidence="2 3">DSM 28057</strain>
    </source>
</reference>
<dbReference type="RefSeq" id="WP_106569095.1">
    <property type="nucleotide sequence ID" value="NZ_JAUVYL010000156.1"/>
</dbReference>
<dbReference type="Proteomes" id="UP000240708">
    <property type="component" value="Unassembled WGS sequence"/>
</dbReference>
<sequence>MKKLLLFLAALLILHSCVENEFMSMEAGELPIGAWTVESWLENGFILQRTNTLPENTYGYVFEKNGKMISRSNSGFCGTPPIVTEDFGGKWSLRGNVLKVEMRFWGGTIFEEWEILNSDAQSVTVERLKSEYKFDK</sequence>
<dbReference type="OrthoDB" id="5526158at2"/>
<protein>
    <recommendedName>
        <fullName evidence="4">Lipocalin-like protein</fullName>
    </recommendedName>
</protein>
<feature type="signal peptide" evidence="1">
    <location>
        <begin position="1"/>
        <end position="21"/>
    </location>
</feature>
<evidence type="ECO:0008006" key="4">
    <source>
        <dbReference type="Google" id="ProtNLM"/>
    </source>
</evidence>
<accession>A0A2P8DK61</accession>
<evidence type="ECO:0000313" key="3">
    <source>
        <dbReference type="Proteomes" id="UP000240708"/>
    </source>
</evidence>
<proteinExistence type="predicted"/>
<evidence type="ECO:0000256" key="1">
    <source>
        <dbReference type="SAM" id="SignalP"/>
    </source>
</evidence>
<name>A0A2P8DK61_9BACT</name>
<evidence type="ECO:0000313" key="2">
    <source>
        <dbReference type="EMBL" id="PSK97589.1"/>
    </source>
</evidence>
<organism evidence="2 3">
    <name type="scientific">Cecembia rubra</name>
    <dbReference type="NCBI Taxonomy" id="1485585"/>
    <lineage>
        <taxon>Bacteria</taxon>
        <taxon>Pseudomonadati</taxon>
        <taxon>Bacteroidota</taxon>
        <taxon>Cytophagia</taxon>
        <taxon>Cytophagales</taxon>
        <taxon>Cyclobacteriaceae</taxon>
        <taxon>Cecembia</taxon>
    </lineage>
</organism>